<dbReference type="PANTHER" id="PTHR14885">
    <property type="entry name" value="CILIA- AND FLAGELLA-ASSOCIATED PROTEIN 43-RELATED"/>
    <property type="match status" value="1"/>
</dbReference>
<gene>
    <name evidence="12" type="ORF">V1264_010923</name>
</gene>
<reference evidence="12 13" key="1">
    <citation type="submission" date="2024-02" db="EMBL/GenBank/DDBJ databases">
        <title>Chromosome-scale genome assembly of the rough periwinkle Littorina saxatilis.</title>
        <authorList>
            <person name="De Jode A."/>
            <person name="Faria R."/>
            <person name="Formenti G."/>
            <person name="Sims Y."/>
            <person name="Smith T.P."/>
            <person name="Tracey A."/>
            <person name="Wood J.M.D."/>
            <person name="Zagrodzka Z.B."/>
            <person name="Johannesson K."/>
            <person name="Butlin R.K."/>
            <person name="Leder E.H."/>
        </authorList>
    </citation>
    <scope>NUCLEOTIDE SEQUENCE [LARGE SCALE GENOMIC DNA]</scope>
    <source>
        <strain evidence="12">Snail1</strain>
        <tissue evidence="12">Muscle</tissue>
    </source>
</reference>
<dbReference type="InterPro" id="IPR001680">
    <property type="entry name" value="WD40_rpt"/>
</dbReference>
<proteinExistence type="predicted"/>
<protein>
    <recommendedName>
        <fullName evidence="11">EML-like first beta-propeller domain-containing protein</fullName>
    </recommendedName>
</protein>
<keyword evidence="2" id="KW-0963">Cytoplasm</keyword>
<evidence type="ECO:0000256" key="7">
    <source>
        <dbReference type="ARBA" id="ARBA00023273"/>
    </source>
</evidence>
<feature type="region of interest" description="Disordered" evidence="10">
    <location>
        <begin position="1"/>
        <end position="31"/>
    </location>
</feature>
<keyword evidence="5 9" id="KW-0175">Coiled coil</keyword>
<dbReference type="InterPro" id="IPR011047">
    <property type="entry name" value="Quinoprotein_ADH-like_sf"/>
</dbReference>
<keyword evidence="4" id="KW-0677">Repeat</keyword>
<comment type="caution">
    <text evidence="12">The sequence shown here is derived from an EMBL/GenBank/DDBJ whole genome shotgun (WGS) entry which is preliminary data.</text>
</comment>
<dbReference type="Pfam" id="PF00400">
    <property type="entry name" value="WD40"/>
    <property type="match status" value="3"/>
</dbReference>
<dbReference type="Proteomes" id="UP001374579">
    <property type="component" value="Unassembled WGS sequence"/>
</dbReference>
<dbReference type="PROSITE" id="PS50294">
    <property type="entry name" value="WD_REPEATS_REGION"/>
    <property type="match status" value="1"/>
</dbReference>
<dbReference type="GO" id="GO:0005930">
    <property type="term" value="C:axoneme"/>
    <property type="evidence" value="ECO:0007669"/>
    <property type="project" value="UniProtKB-SubCell"/>
</dbReference>
<accession>A0AAN9GJW8</accession>
<evidence type="ECO:0000256" key="5">
    <source>
        <dbReference type="ARBA" id="ARBA00023054"/>
    </source>
</evidence>
<dbReference type="GO" id="GO:0003341">
    <property type="term" value="P:cilium movement"/>
    <property type="evidence" value="ECO:0007669"/>
    <property type="project" value="UniProtKB-ARBA"/>
</dbReference>
<comment type="subcellular location">
    <subcellularLocation>
        <location evidence="1">Cytoplasm</location>
        <location evidence="1">Cytoskeleton</location>
        <location evidence="1">Cilium axoneme</location>
    </subcellularLocation>
</comment>
<feature type="compositionally biased region" description="Acidic residues" evidence="10">
    <location>
        <begin position="659"/>
        <end position="684"/>
    </location>
</feature>
<evidence type="ECO:0000256" key="6">
    <source>
        <dbReference type="ARBA" id="ARBA00023212"/>
    </source>
</evidence>
<dbReference type="InterPro" id="IPR015943">
    <property type="entry name" value="WD40/YVTN_repeat-like_dom_sf"/>
</dbReference>
<dbReference type="EMBL" id="JBAMIC010000002">
    <property type="protein sequence ID" value="KAK7111257.1"/>
    <property type="molecule type" value="Genomic_DNA"/>
</dbReference>
<keyword evidence="6" id="KW-0206">Cytoskeleton</keyword>
<evidence type="ECO:0000256" key="8">
    <source>
        <dbReference type="PROSITE-ProRule" id="PRU00221"/>
    </source>
</evidence>
<dbReference type="SMART" id="SM00320">
    <property type="entry name" value="WD40"/>
    <property type="match status" value="8"/>
</dbReference>
<keyword evidence="7" id="KW-0966">Cell projection</keyword>
<evidence type="ECO:0000256" key="9">
    <source>
        <dbReference type="SAM" id="Coils"/>
    </source>
</evidence>
<organism evidence="12 13">
    <name type="scientific">Littorina saxatilis</name>
    <dbReference type="NCBI Taxonomy" id="31220"/>
    <lineage>
        <taxon>Eukaryota</taxon>
        <taxon>Metazoa</taxon>
        <taxon>Spiralia</taxon>
        <taxon>Lophotrochozoa</taxon>
        <taxon>Mollusca</taxon>
        <taxon>Gastropoda</taxon>
        <taxon>Caenogastropoda</taxon>
        <taxon>Littorinimorpha</taxon>
        <taxon>Littorinoidea</taxon>
        <taxon>Littorinidae</taxon>
        <taxon>Littorina</taxon>
    </lineage>
</organism>
<evidence type="ECO:0000256" key="1">
    <source>
        <dbReference type="ARBA" id="ARBA00004430"/>
    </source>
</evidence>
<feature type="coiled-coil region" evidence="9">
    <location>
        <begin position="1502"/>
        <end position="1550"/>
    </location>
</feature>
<feature type="region of interest" description="Disordered" evidence="10">
    <location>
        <begin position="648"/>
        <end position="690"/>
    </location>
</feature>
<evidence type="ECO:0000256" key="4">
    <source>
        <dbReference type="ARBA" id="ARBA00022737"/>
    </source>
</evidence>
<dbReference type="SUPFAM" id="SSF50978">
    <property type="entry name" value="WD40 repeat-like"/>
    <property type="match status" value="2"/>
</dbReference>
<feature type="compositionally biased region" description="Low complexity" evidence="10">
    <location>
        <begin position="1462"/>
        <end position="1480"/>
    </location>
</feature>
<name>A0AAN9GJW8_9CAEN</name>
<sequence>MTDPTNLEDRKLSLGPEDIPSSSADKANDDDENLFYDKDRSMSKAIISESFQLPSWGTEVLTLVDCLGYDSRRPRNLHVIDKDTLLFVAGNYIRMYKVSTKSNTFLRSTGGGAVSCLAVSPNRMCFASAESGKWPNINIFGYPSCQLWKVLKHGTQREYVCIEFDPQLGDLLASQGGGPDHNLTLWDWAKEVPLLRCKSFAQDVYSVTWYADLAGFLVTVGLAHVRFWRMSSTFTGLKLQGTTGRFGTRPTSDMHATVTFPDGKVLTGGEGGCLVLWEEGLLTAEFCRASSAPCHLGCINQLFMEEDEVVSIGEDGWIRTWAVDELLYVQPSQPGQMFPLKPLRELCVEPRACLMHMVRADPEDYTSDHWYVQDGKGRVFGINMEIGAPEEPQIKFNYHGGPVLACALSPSSHLAATVGQDQTLRVFDCLQRVQIFTMTFKSPASCLVWVPLSVDVQAASVIVGFESGIIRKVAFSQLQAEGAPLQTKTSAHNQPESRELSTSLTYHTTRSDVTYKLAQVFKPHNACVNSLAFSHDGKNFATGGSDNTLFLFDMQGTNFEPIGWLTLPGGIRQLAWTPSSYKYSAVLAACEDGVAVEVLMNNLSQLTVTANYRITNASVNVFKLQSVKSVLEHIRQVELLRAEWTKAKEENKERKREESEEAQAEGRFEEEEEEMEEEFEEDKEWEPYIPETPSPIMQVMYSIREHHVWLCMGDYDADYVYLCQLPDQPVPPEDVDVASFLRKPVNSVRIPDFSGAPITVLKMTRYGQLAVLGFADGHIRLVQTLCAKELEEMGAYWDLAVHDVTTGHVTGVEHAFDGSFYITTAMDGNVMLFDDEGQFPWVQQQRAVLPTTSQHHGTVDHDLSPETLWFPLSLDHEDHLDEINAAEAAKKLRRGALKELQKMLKGVLVHNESLPPLHRLVREELLINSSLDAEHREQQDQRVADVRLKFAWYVAKSNIMLEKLKNGLYREENMPVQITVDAFNRPFKVSTLRVRNPLPGLRQYLVKLRVNKSRRYTMAARGYVPEDEDDQSVSSTDVIWQNAYTMTRRMSQGLNGSAARALKIALDRAQRAKEKRRVRKKQWDELWEEKALVDKDSPHELAKIDLAQETIGHLELKTDQSHAVLMADGVGRSDPRVRLARVDEDLCYKVKNFNRKVDKMRQDKLEVMRIYHYLDERLRQVSRGTKRLPPPPAFSKEEVPEMTFSFDQNTLVKFRKDNKSSLDEVFITQSASLMESKRGAKKETKATKVRYEHKYYMAERGDYPEIVHFALTHKAPAPPVPDDIDKIFLGQADDSELGLGLRRDINVYYRLKIDYEEALANTLIISITDDFDDRLDELRKEKLHLDLAMKMEDLEYIQDMHEVQVDKETSVEQRLLTDEMQTQDSLVEKNQQATIHLKKQISERTSEIEHLTEMQNDLWFRFKVMSGINEEKMIKYLTLLFKRRVKRTPERKADDEDDDSDSGSSSEEMSDMMSGSGSGSDVVEFNLDYCPDALERETYDRVLELQAERQDMDDKMARAKDHLVLLNADLKVKTKEADVQTKAVEELQARLVKFYENKLVMLNDILVVVVMYAYMIHASTSQGLVVERKKLRCLLSREGELKSERKENKQMIQFGKRHHFLLLRALRMLRHKIEVTEKRCYQEMVTKFGKEVNMKTMELVTLNPRIEILKCKLLAEREVHCKELEAFDKDTRRLRDMRRDTTRELSSKTHIKTDMILHKATLERVLDKKTKKGNADMECVIECGREKLKGREQACLGHLIREQAGVIEGCWEAIDILSRKPTARLPPLPETYCPVTAAKTKQMALKGLKKTRVPLSQ</sequence>
<keyword evidence="13" id="KW-1185">Reference proteome</keyword>
<feature type="region of interest" description="Disordered" evidence="10">
    <location>
        <begin position="1448"/>
        <end position="1480"/>
    </location>
</feature>
<feature type="repeat" description="WD" evidence="8">
    <location>
        <begin position="521"/>
        <end position="555"/>
    </location>
</feature>
<feature type="domain" description="EML-like first beta-propeller" evidence="11">
    <location>
        <begin position="114"/>
        <end position="322"/>
    </location>
</feature>
<evidence type="ECO:0000256" key="3">
    <source>
        <dbReference type="ARBA" id="ARBA00022574"/>
    </source>
</evidence>
<dbReference type="InterPro" id="IPR055439">
    <property type="entry name" value="Beta-prop_EML_1st"/>
</dbReference>
<keyword evidence="3 8" id="KW-0853">WD repeat</keyword>
<dbReference type="Pfam" id="PF23409">
    <property type="entry name" value="Beta-prop_EML"/>
    <property type="match status" value="1"/>
</dbReference>
<dbReference type="PROSITE" id="PS50082">
    <property type="entry name" value="WD_REPEATS_2"/>
    <property type="match status" value="1"/>
</dbReference>
<dbReference type="Gene3D" id="2.130.10.10">
    <property type="entry name" value="YVTN repeat-like/Quinoprotein amine dehydrogenase"/>
    <property type="match status" value="3"/>
</dbReference>
<evidence type="ECO:0000259" key="11">
    <source>
        <dbReference type="Pfam" id="PF23409"/>
    </source>
</evidence>
<evidence type="ECO:0000256" key="2">
    <source>
        <dbReference type="ARBA" id="ARBA00022490"/>
    </source>
</evidence>
<feature type="compositionally biased region" description="Basic and acidic residues" evidence="10">
    <location>
        <begin position="648"/>
        <end position="658"/>
    </location>
</feature>
<dbReference type="PANTHER" id="PTHR14885:SF3">
    <property type="entry name" value="CILIA- AND FLAGELLA-ASSOCIATED PROTEIN 44"/>
    <property type="match status" value="1"/>
</dbReference>
<dbReference type="SUPFAM" id="SSF50998">
    <property type="entry name" value="Quinoprotein alcohol dehydrogenase-like"/>
    <property type="match status" value="1"/>
</dbReference>
<evidence type="ECO:0000313" key="13">
    <source>
        <dbReference type="Proteomes" id="UP001374579"/>
    </source>
</evidence>
<evidence type="ECO:0000313" key="12">
    <source>
        <dbReference type="EMBL" id="KAK7111257.1"/>
    </source>
</evidence>
<evidence type="ECO:0000256" key="10">
    <source>
        <dbReference type="SAM" id="MobiDB-lite"/>
    </source>
</evidence>
<dbReference type="InterPro" id="IPR036322">
    <property type="entry name" value="WD40_repeat_dom_sf"/>
</dbReference>